<dbReference type="InterPro" id="IPR043168">
    <property type="entry name" value="DegV_C"/>
</dbReference>
<protein>
    <recommendedName>
        <fullName evidence="5">DegV family protein</fullName>
    </recommendedName>
</protein>
<evidence type="ECO:0000256" key="2">
    <source>
        <dbReference type="ARBA" id="ARBA00023121"/>
    </source>
</evidence>
<reference evidence="3 4" key="1">
    <citation type="submission" date="2014-07" db="EMBL/GenBank/DDBJ databases">
        <title>Draft genome of Clostridium celerecrescens 152B isolated from sediments associated with methane hydrate from Krishna Godavari basin.</title>
        <authorList>
            <person name="Honkalas V.S."/>
            <person name="Dabir A.P."/>
            <person name="Arora P."/>
            <person name="Dhakephalkar P.K."/>
        </authorList>
    </citation>
    <scope>NUCLEOTIDE SEQUENCE [LARGE SCALE GENOMIC DNA]</scope>
    <source>
        <strain evidence="3 4">152B</strain>
    </source>
</reference>
<dbReference type="Proteomes" id="UP000028525">
    <property type="component" value="Unassembled WGS sequence"/>
</dbReference>
<dbReference type="PANTHER" id="PTHR33434:SF3">
    <property type="entry name" value="DEGV DOMAIN-CONTAINING PROTEIN YITS"/>
    <property type="match status" value="1"/>
</dbReference>
<dbReference type="AlphaFoldDB" id="A0A084JJH2"/>
<dbReference type="Gene3D" id="3.40.50.10440">
    <property type="entry name" value="Dihydroxyacetone kinase, domain 1"/>
    <property type="match status" value="1"/>
</dbReference>
<dbReference type="PANTHER" id="PTHR33434">
    <property type="entry name" value="DEGV DOMAIN-CONTAINING PROTEIN DR_1986-RELATED"/>
    <property type="match status" value="1"/>
</dbReference>
<sequence length="295" mass="32756">MGSFVLTCCSTVDMKKEFFEQRQIPYVCFHYTMDGATYPDDLGQSIPFPEFYSRIAKGATPVTSQVNVEEYCDFFEPFLKEGKDILHLTLSSGISGTYNSACVAREEMSSRYPERTIVIVDSLGASAGYGLLIDAVADLRDKGVSLEEAREWTEDNKLFVHHWFFSTDLTSFKRGGRISATSAMLGTVLNICPLMNIDETGHLIPRQKIRTKKKAIQEIINTMEAHAKGGRDYSGKCFLSYSACEDDAREVAALVEERFPNLSGKVMLNSIGAVIGSHTGPGTVALFFWGDKRTD</sequence>
<gene>
    <name evidence="3" type="ORF">IO98_16790</name>
</gene>
<evidence type="ECO:0000313" key="4">
    <source>
        <dbReference type="Proteomes" id="UP000028525"/>
    </source>
</evidence>
<dbReference type="RefSeq" id="WP_038283022.1">
    <property type="nucleotide sequence ID" value="NZ_JPME01000020.1"/>
</dbReference>
<dbReference type="Gene3D" id="3.30.1180.10">
    <property type="match status" value="1"/>
</dbReference>
<dbReference type="PROSITE" id="PS51482">
    <property type="entry name" value="DEGV"/>
    <property type="match status" value="1"/>
</dbReference>
<evidence type="ECO:0000313" key="3">
    <source>
        <dbReference type="EMBL" id="KEZ89106.1"/>
    </source>
</evidence>
<dbReference type="InterPro" id="IPR050270">
    <property type="entry name" value="DegV_domain_contain"/>
</dbReference>
<name>A0A084JJH2_9FIRM</name>
<proteinExistence type="predicted"/>
<dbReference type="Gene3D" id="2.20.28.50">
    <property type="entry name" value="degv family protein"/>
    <property type="match status" value="1"/>
</dbReference>
<dbReference type="InterPro" id="IPR003797">
    <property type="entry name" value="DegV"/>
</dbReference>
<accession>A0A084JJH2</accession>
<dbReference type="EMBL" id="JPME01000020">
    <property type="protein sequence ID" value="KEZ89106.1"/>
    <property type="molecule type" value="Genomic_DNA"/>
</dbReference>
<evidence type="ECO:0000256" key="1">
    <source>
        <dbReference type="ARBA" id="ARBA00003238"/>
    </source>
</evidence>
<dbReference type="GO" id="GO:0008289">
    <property type="term" value="F:lipid binding"/>
    <property type="evidence" value="ECO:0007669"/>
    <property type="project" value="UniProtKB-KW"/>
</dbReference>
<keyword evidence="2" id="KW-0446">Lipid-binding</keyword>
<dbReference type="SUPFAM" id="SSF82549">
    <property type="entry name" value="DAK1/DegV-like"/>
    <property type="match status" value="1"/>
</dbReference>
<comment type="function">
    <text evidence="1">May bind long-chain fatty acids, such as palmitate, and may play a role in lipid transport or fatty acid metabolism.</text>
</comment>
<dbReference type="NCBIfam" id="TIGR00762">
    <property type="entry name" value="DegV"/>
    <property type="match status" value="1"/>
</dbReference>
<dbReference type="OrthoDB" id="9780660at2"/>
<comment type="caution">
    <text evidence="3">The sequence shown here is derived from an EMBL/GenBank/DDBJ whole genome shotgun (WGS) entry which is preliminary data.</text>
</comment>
<organism evidence="3 4">
    <name type="scientific">Lacrimispora celerecrescens</name>
    <dbReference type="NCBI Taxonomy" id="29354"/>
    <lineage>
        <taxon>Bacteria</taxon>
        <taxon>Bacillati</taxon>
        <taxon>Bacillota</taxon>
        <taxon>Clostridia</taxon>
        <taxon>Lachnospirales</taxon>
        <taxon>Lachnospiraceae</taxon>
        <taxon>Lacrimispora</taxon>
    </lineage>
</organism>
<dbReference type="STRING" id="29354.IO98_16790"/>
<dbReference type="Pfam" id="PF02645">
    <property type="entry name" value="DegV"/>
    <property type="match status" value="1"/>
</dbReference>
<keyword evidence="4" id="KW-1185">Reference proteome</keyword>
<evidence type="ECO:0008006" key="5">
    <source>
        <dbReference type="Google" id="ProtNLM"/>
    </source>
</evidence>